<protein>
    <recommendedName>
        <fullName evidence="2">Apple domain-containing protein</fullName>
    </recommendedName>
</protein>
<feature type="chain" id="PRO_5036442750" description="Apple domain-containing protein" evidence="1">
    <location>
        <begin position="33"/>
        <end position="265"/>
    </location>
</feature>
<dbReference type="OMA" id="MAKARYP"/>
<feature type="domain" description="Apple" evidence="2">
    <location>
        <begin position="42"/>
        <end position="120"/>
    </location>
</feature>
<dbReference type="Gene3D" id="3.10.100.10">
    <property type="entry name" value="Mannose-Binding Protein A, subunit A"/>
    <property type="match status" value="1"/>
</dbReference>
<name>A0A8W8L712_MAGGI</name>
<dbReference type="AlphaFoldDB" id="A0A8W8L712"/>
<dbReference type="Gene3D" id="3.50.4.10">
    <property type="entry name" value="Hepatocyte Growth Factor"/>
    <property type="match status" value="1"/>
</dbReference>
<dbReference type="Proteomes" id="UP000005408">
    <property type="component" value="Unassembled WGS sequence"/>
</dbReference>
<keyword evidence="1" id="KW-0732">Signal</keyword>
<evidence type="ECO:0000313" key="3">
    <source>
        <dbReference type="EnsemblMetazoa" id="G26890.1:cds"/>
    </source>
</evidence>
<dbReference type="CDD" id="cd00037">
    <property type="entry name" value="CLECT"/>
    <property type="match status" value="1"/>
</dbReference>
<dbReference type="EnsemblMetazoa" id="G26890.1">
    <property type="protein sequence ID" value="G26890.1:cds"/>
    <property type="gene ID" value="G26890"/>
</dbReference>
<dbReference type="InterPro" id="IPR016187">
    <property type="entry name" value="CTDL_fold"/>
</dbReference>
<dbReference type="InterPro" id="IPR016186">
    <property type="entry name" value="C-type_lectin-like/link_sf"/>
</dbReference>
<dbReference type="InterPro" id="IPR003609">
    <property type="entry name" value="Pan_app"/>
</dbReference>
<reference evidence="3" key="1">
    <citation type="submission" date="2022-08" db="UniProtKB">
        <authorList>
            <consortium name="EnsemblMetazoa"/>
        </authorList>
    </citation>
    <scope>IDENTIFICATION</scope>
    <source>
        <strain evidence="3">05x7-T-G4-1.051#20</strain>
    </source>
</reference>
<sequence length="265" mass="29913">MAKARYPSTRDLFLMCAVHGIVLGMFSDKVQGEGNPYRGLYASEVEVLRDREIPADLPEEEFRSVRSASTCLRKCLGVPKCLSFQWNLMEGRCKLYNNSFSSSDNSQIGNRYYTVIKDGCHQDGYLFNSRLSLCWRPFSQKMNYSEALQTCLRDRGRLLRVSSLPIWEYLKTELAEHSMSLFWVQGATNGTHVVYDDGTVADFMGLGFEGGAGELDPGGRFIIARDQGFQWMNVWPGSKNGFLCQVASKTGPDTEGSEQEALYMY</sequence>
<dbReference type="PROSITE" id="PS50948">
    <property type="entry name" value="PAN"/>
    <property type="match status" value="1"/>
</dbReference>
<dbReference type="OrthoDB" id="6141331at2759"/>
<organism evidence="3 4">
    <name type="scientific">Magallana gigas</name>
    <name type="common">Pacific oyster</name>
    <name type="synonym">Crassostrea gigas</name>
    <dbReference type="NCBI Taxonomy" id="29159"/>
    <lineage>
        <taxon>Eukaryota</taxon>
        <taxon>Metazoa</taxon>
        <taxon>Spiralia</taxon>
        <taxon>Lophotrochozoa</taxon>
        <taxon>Mollusca</taxon>
        <taxon>Bivalvia</taxon>
        <taxon>Autobranchia</taxon>
        <taxon>Pteriomorphia</taxon>
        <taxon>Ostreida</taxon>
        <taxon>Ostreoidea</taxon>
        <taxon>Ostreidae</taxon>
        <taxon>Magallana</taxon>
    </lineage>
</organism>
<evidence type="ECO:0000313" key="4">
    <source>
        <dbReference type="Proteomes" id="UP000005408"/>
    </source>
</evidence>
<keyword evidence="4" id="KW-1185">Reference proteome</keyword>
<dbReference type="SUPFAM" id="SSF57414">
    <property type="entry name" value="Hairpin loop containing domain-like"/>
    <property type="match status" value="1"/>
</dbReference>
<evidence type="ECO:0000256" key="1">
    <source>
        <dbReference type="SAM" id="SignalP"/>
    </source>
</evidence>
<evidence type="ECO:0000259" key="2">
    <source>
        <dbReference type="PROSITE" id="PS50948"/>
    </source>
</evidence>
<accession>A0A8W8L712</accession>
<feature type="signal peptide" evidence="1">
    <location>
        <begin position="1"/>
        <end position="32"/>
    </location>
</feature>
<dbReference type="SUPFAM" id="SSF56436">
    <property type="entry name" value="C-type lectin-like"/>
    <property type="match status" value="1"/>
</dbReference>
<proteinExistence type="predicted"/>
<dbReference type="Pfam" id="PF00024">
    <property type="entry name" value="PAN_1"/>
    <property type="match status" value="1"/>
</dbReference>